<organism evidence="7 8">
    <name type="scientific">Arachidicoccus soli</name>
    <dbReference type="NCBI Taxonomy" id="2341117"/>
    <lineage>
        <taxon>Bacteria</taxon>
        <taxon>Pseudomonadati</taxon>
        <taxon>Bacteroidota</taxon>
        <taxon>Chitinophagia</taxon>
        <taxon>Chitinophagales</taxon>
        <taxon>Chitinophagaceae</taxon>
        <taxon>Arachidicoccus</taxon>
    </lineage>
</organism>
<dbReference type="InterPro" id="IPR000866">
    <property type="entry name" value="AhpC/TSA"/>
</dbReference>
<proteinExistence type="predicted"/>
<dbReference type="PANTHER" id="PTHR42852:SF6">
    <property type="entry name" value="THIOL:DISULFIDE INTERCHANGE PROTEIN DSBE"/>
    <property type="match status" value="1"/>
</dbReference>
<dbReference type="OrthoDB" id="750178at2"/>
<dbReference type="GO" id="GO:0017004">
    <property type="term" value="P:cytochrome complex assembly"/>
    <property type="evidence" value="ECO:0007669"/>
    <property type="project" value="UniProtKB-KW"/>
</dbReference>
<sequence>MKPIFKKYVFAALALTSGSLMAQNKSTFDAKGHINGLADGEVYLAYGNFINMKADTVQVKDGNFEFIDSVTEPCYGMLFNHDYTLKVDLFVDKGNISIQGDIDSAYDIHVKGSPFVNEYATYNQAVNDTKKPVQAIYEKWIAAYNSGDSDNVTKYKAAFNSARNKQAAEGAKLQLDFIKNHPNNNASAWELFHYLNEKSLEKSKSMFAGFTDAVKNSEQGKEVSNRIATLSRIEVGHFAPGFEQNSVDDKKITLASYKGKYVLLEFWASWCEPCRAESPNVLAAYKKYKNNGFDVLSVSLDHIKKNWETAIQKDGLLWTQVSDLKGWKNDVATLYGVQAVPANFLIDPSGKIVAENLRGDDLNKALQKFLINKQ</sequence>
<comment type="subcellular location">
    <subcellularLocation>
        <location evidence="1">Cell envelope</location>
    </subcellularLocation>
</comment>
<dbReference type="RefSeq" id="WP_119986352.1">
    <property type="nucleotide sequence ID" value="NZ_CP032489.1"/>
</dbReference>
<dbReference type="AlphaFoldDB" id="A0A386HNX6"/>
<feature type="chain" id="PRO_5017278237" evidence="5">
    <location>
        <begin position="23"/>
        <end position="374"/>
    </location>
</feature>
<gene>
    <name evidence="7" type="ORF">D6B99_06775</name>
</gene>
<name>A0A386HNX6_9BACT</name>
<protein>
    <submittedName>
        <fullName evidence="7">AhpC/TSA family protein</fullName>
    </submittedName>
</protein>
<dbReference type="SUPFAM" id="SSF52833">
    <property type="entry name" value="Thioredoxin-like"/>
    <property type="match status" value="1"/>
</dbReference>
<keyword evidence="4" id="KW-0676">Redox-active center</keyword>
<evidence type="ECO:0000313" key="7">
    <source>
        <dbReference type="EMBL" id="AYD47339.1"/>
    </source>
</evidence>
<dbReference type="GO" id="GO:0016209">
    <property type="term" value="F:antioxidant activity"/>
    <property type="evidence" value="ECO:0007669"/>
    <property type="project" value="InterPro"/>
</dbReference>
<dbReference type="Proteomes" id="UP000266118">
    <property type="component" value="Chromosome"/>
</dbReference>
<dbReference type="InterPro" id="IPR050553">
    <property type="entry name" value="Thioredoxin_ResA/DsbE_sf"/>
</dbReference>
<dbReference type="Pfam" id="PF14289">
    <property type="entry name" value="DUF4369"/>
    <property type="match status" value="1"/>
</dbReference>
<evidence type="ECO:0000313" key="8">
    <source>
        <dbReference type="Proteomes" id="UP000266118"/>
    </source>
</evidence>
<keyword evidence="8" id="KW-1185">Reference proteome</keyword>
<dbReference type="GO" id="GO:0016491">
    <property type="term" value="F:oxidoreductase activity"/>
    <property type="evidence" value="ECO:0007669"/>
    <property type="project" value="InterPro"/>
</dbReference>
<evidence type="ECO:0000256" key="4">
    <source>
        <dbReference type="ARBA" id="ARBA00023284"/>
    </source>
</evidence>
<keyword evidence="3" id="KW-1015">Disulfide bond</keyword>
<dbReference type="InterPro" id="IPR013766">
    <property type="entry name" value="Thioredoxin_domain"/>
</dbReference>
<dbReference type="PROSITE" id="PS00194">
    <property type="entry name" value="THIOREDOXIN_1"/>
    <property type="match status" value="1"/>
</dbReference>
<dbReference type="EMBL" id="CP032489">
    <property type="protein sequence ID" value="AYD47339.1"/>
    <property type="molecule type" value="Genomic_DNA"/>
</dbReference>
<dbReference type="CDD" id="cd02966">
    <property type="entry name" value="TlpA_like_family"/>
    <property type="match status" value="1"/>
</dbReference>
<dbReference type="PANTHER" id="PTHR42852">
    <property type="entry name" value="THIOL:DISULFIDE INTERCHANGE PROTEIN DSBE"/>
    <property type="match status" value="1"/>
</dbReference>
<evidence type="ECO:0000256" key="5">
    <source>
        <dbReference type="SAM" id="SignalP"/>
    </source>
</evidence>
<feature type="signal peptide" evidence="5">
    <location>
        <begin position="1"/>
        <end position="22"/>
    </location>
</feature>
<evidence type="ECO:0000256" key="3">
    <source>
        <dbReference type="ARBA" id="ARBA00023157"/>
    </source>
</evidence>
<evidence type="ECO:0000256" key="2">
    <source>
        <dbReference type="ARBA" id="ARBA00022748"/>
    </source>
</evidence>
<evidence type="ECO:0000259" key="6">
    <source>
        <dbReference type="PROSITE" id="PS51352"/>
    </source>
</evidence>
<keyword evidence="5" id="KW-0732">Signal</keyword>
<dbReference type="InterPro" id="IPR025380">
    <property type="entry name" value="DUF4369"/>
</dbReference>
<accession>A0A386HNX6</accession>
<dbReference type="PROSITE" id="PS51352">
    <property type="entry name" value="THIOREDOXIN_2"/>
    <property type="match status" value="1"/>
</dbReference>
<dbReference type="KEGG" id="ark:D6B99_06775"/>
<dbReference type="InterPro" id="IPR036249">
    <property type="entry name" value="Thioredoxin-like_sf"/>
</dbReference>
<keyword evidence="2" id="KW-0201">Cytochrome c-type biogenesis</keyword>
<dbReference type="Gene3D" id="3.40.30.10">
    <property type="entry name" value="Glutaredoxin"/>
    <property type="match status" value="1"/>
</dbReference>
<evidence type="ECO:0000256" key="1">
    <source>
        <dbReference type="ARBA" id="ARBA00004196"/>
    </source>
</evidence>
<dbReference type="InterPro" id="IPR017937">
    <property type="entry name" value="Thioredoxin_CS"/>
</dbReference>
<feature type="domain" description="Thioredoxin" evidence="6">
    <location>
        <begin position="233"/>
        <end position="374"/>
    </location>
</feature>
<dbReference type="GO" id="GO:0030313">
    <property type="term" value="C:cell envelope"/>
    <property type="evidence" value="ECO:0007669"/>
    <property type="project" value="UniProtKB-SubCell"/>
</dbReference>
<reference evidence="7 8" key="1">
    <citation type="submission" date="2018-09" db="EMBL/GenBank/DDBJ databases">
        <title>Arachidicoccus sp. nov., a bacterium isolated from soil.</title>
        <authorList>
            <person name="Weon H.-Y."/>
            <person name="Kwon S.-W."/>
            <person name="Lee S.A."/>
        </authorList>
    </citation>
    <scope>NUCLEOTIDE SEQUENCE [LARGE SCALE GENOMIC DNA]</scope>
    <source>
        <strain evidence="7 8">KIS59-12</strain>
    </source>
</reference>
<dbReference type="Pfam" id="PF00578">
    <property type="entry name" value="AhpC-TSA"/>
    <property type="match status" value="1"/>
</dbReference>